<evidence type="ECO:0000313" key="4">
    <source>
        <dbReference type="Proteomes" id="UP000002508"/>
    </source>
</evidence>
<dbReference type="eggNOG" id="ENOG5032UA8">
    <property type="taxonomic scope" value="Bacteria"/>
</dbReference>
<proteinExistence type="predicted"/>
<feature type="chain" id="PRO_5002872571" evidence="2">
    <location>
        <begin position="20"/>
        <end position="358"/>
    </location>
</feature>
<evidence type="ECO:0000256" key="1">
    <source>
        <dbReference type="SAM" id="Coils"/>
    </source>
</evidence>
<sequence>MYRIRFMLVLFLVAITITACTRTLSPEEQQQVADLQAELERVRAELASAEAKSAGGTRALSPEEQQQVADLQAELERVRADITSAETANAKLAGGLVKALIEARLEILKTTEALIQQRIHAIEAGVPIEMTLTGTNPDPELAARLAEEMTKLEADLAAARAEAAKYSGGLIAAVTNATVATHEQTLAMLRQQYVAAKYGFAVPTISLQNTGATTPATVPTSVDPASIPSDMLPSDVRKEIISVRLLDKRFDDTDIQEYIWFDIEFTAAGLDKPARAIKGTLILQDLFGEPQMSIGWTIDEPLQPGQVFVEKGSGFRFNRFMEEHQWVLATSLDNMTASFAVESILYTDGTRRDFDPLP</sequence>
<accession>B8G906</accession>
<keyword evidence="1" id="KW-0175">Coiled coil</keyword>
<evidence type="ECO:0000313" key="3">
    <source>
        <dbReference type="EMBL" id="ACL26281.1"/>
    </source>
</evidence>
<keyword evidence="4" id="KW-1185">Reference proteome</keyword>
<dbReference type="KEGG" id="cag:Cagg_3439"/>
<dbReference type="OrthoDB" id="1264677at2"/>
<dbReference type="HOGENOM" id="CLU_773161_0_0_0"/>
<dbReference type="PROSITE" id="PS51257">
    <property type="entry name" value="PROKAR_LIPOPROTEIN"/>
    <property type="match status" value="1"/>
</dbReference>
<feature type="signal peptide" evidence="2">
    <location>
        <begin position="1"/>
        <end position="19"/>
    </location>
</feature>
<keyword evidence="2" id="KW-0732">Signal</keyword>
<organism evidence="3 4">
    <name type="scientific">Chloroflexus aggregans (strain MD-66 / DSM 9485)</name>
    <dbReference type="NCBI Taxonomy" id="326427"/>
    <lineage>
        <taxon>Bacteria</taxon>
        <taxon>Bacillati</taxon>
        <taxon>Chloroflexota</taxon>
        <taxon>Chloroflexia</taxon>
        <taxon>Chloroflexales</taxon>
        <taxon>Chloroflexineae</taxon>
        <taxon>Chloroflexaceae</taxon>
        <taxon>Chloroflexus</taxon>
    </lineage>
</organism>
<reference evidence="3" key="1">
    <citation type="submission" date="2008-12" db="EMBL/GenBank/DDBJ databases">
        <title>Complete sequence of Chloroflexus aggregans DSM 9485.</title>
        <authorList>
            <consortium name="US DOE Joint Genome Institute"/>
            <person name="Lucas S."/>
            <person name="Copeland A."/>
            <person name="Lapidus A."/>
            <person name="Glavina del Rio T."/>
            <person name="Dalin E."/>
            <person name="Tice H."/>
            <person name="Pitluck S."/>
            <person name="Foster B."/>
            <person name="Larimer F."/>
            <person name="Land M."/>
            <person name="Hauser L."/>
            <person name="Kyrpides N."/>
            <person name="Mikhailova N."/>
            <person name="Bryant D."/>
            <person name="Richardson P."/>
        </authorList>
    </citation>
    <scope>NUCLEOTIDE SEQUENCE</scope>
    <source>
        <strain evidence="3">DSM 9485</strain>
    </source>
</reference>
<dbReference type="STRING" id="326427.Cagg_3439"/>
<name>B8G906_CHLAD</name>
<dbReference type="EMBL" id="CP001337">
    <property type="protein sequence ID" value="ACL26281.1"/>
    <property type="molecule type" value="Genomic_DNA"/>
</dbReference>
<protein>
    <submittedName>
        <fullName evidence="3">Uncharacterized protein</fullName>
    </submittedName>
</protein>
<dbReference type="Proteomes" id="UP000002508">
    <property type="component" value="Chromosome"/>
</dbReference>
<gene>
    <name evidence="3" type="ordered locus">Cagg_3439</name>
</gene>
<feature type="coiled-coil region" evidence="1">
    <location>
        <begin position="25"/>
        <end position="88"/>
    </location>
</feature>
<dbReference type="RefSeq" id="WP_015942128.1">
    <property type="nucleotide sequence ID" value="NC_011831.1"/>
</dbReference>
<evidence type="ECO:0000256" key="2">
    <source>
        <dbReference type="SAM" id="SignalP"/>
    </source>
</evidence>
<dbReference type="AlphaFoldDB" id="B8G906"/>